<feature type="domain" description="Class II aldolase/adducin N-terminal" evidence="8">
    <location>
        <begin position="15"/>
        <end position="203"/>
    </location>
</feature>
<protein>
    <recommendedName>
        <fullName evidence="7">Probable methylthioribulose-1-phosphate dehydratase</fullName>
        <shortName evidence="7">MTRu-1-P dehydratase</shortName>
        <ecNumber evidence="7">4.2.1.109</ecNumber>
    </recommendedName>
</protein>
<dbReference type="OMA" id="WFPGTSG"/>
<keyword evidence="6 7" id="KW-0456">Lyase</keyword>
<evidence type="ECO:0000256" key="7">
    <source>
        <dbReference type="HAMAP-Rule" id="MF_03116"/>
    </source>
</evidence>
<evidence type="ECO:0000256" key="5">
    <source>
        <dbReference type="ARBA" id="ARBA00023167"/>
    </source>
</evidence>
<feature type="active site" description="Proton donor/acceptor" evidence="7">
    <location>
        <position position="126"/>
    </location>
</feature>
<dbReference type="Pfam" id="PF00596">
    <property type="entry name" value="Aldolase_II"/>
    <property type="match status" value="1"/>
</dbReference>
<comment type="similarity">
    <text evidence="7">Belongs to the aldolase class II family. MtnB subfamily.</text>
</comment>
<dbReference type="GO" id="GO:0046570">
    <property type="term" value="F:methylthioribulose 1-phosphate dehydratase activity"/>
    <property type="evidence" value="ECO:0007669"/>
    <property type="project" value="UniProtKB-UniRule"/>
</dbReference>
<evidence type="ECO:0000256" key="1">
    <source>
        <dbReference type="ARBA" id="ARBA00022490"/>
    </source>
</evidence>
<keyword evidence="3 7" id="KW-0479">Metal-binding</keyword>
<keyword evidence="5 7" id="KW-0486">Methionine biosynthesis</keyword>
<keyword evidence="2 7" id="KW-0028">Amino-acid biosynthesis</keyword>
<dbReference type="Gene3D" id="3.40.225.10">
    <property type="entry name" value="Class II aldolase/adducin N-terminal domain"/>
    <property type="match status" value="1"/>
</dbReference>
<evidence type="ECO:0000313" key="10">
    <source>
        <dbReference type="Proteomes" id="UP000041254"/>
    </source>
</evidence>
<dbReference type="AlphaFoldDB" id="A0A0G4EC74"/>
<comment type="pathway">
    <text evidence="7">Amino-acid biosynthesis; L-methionine biosynthesis via salvage pathway; L-methionine from S-methyl-5-thio-alpha-D-ribose 1-phosphate: step 2/6.</text>
</comment>
<dbReference type="PANTHER" id="PTHR10640">
    <property type="entry name" value="METHYLTHIORIBULOSE-1-PHOSPHATE DEHYDRATASE"/>
    <property type="match status" value="1"/>
</dbReference>
<dbReference type="InterPro" id="IPR001303">
    <property type="entry name" value="Aldolase_II/adducin_N"/>
</dbReference>
<dbReference type="InterPro" id="IPR017714">
    <property type="entry name" value="MethylthioRu-1-P_deHdtase_MtnB"/>
</dbReference>
<feature type="binding site" evidence="7">
    <location>
        <position position="101"/>
    </location>
    <ligand>
        <name>Zn(2+)</name>
        <dbReference type="ChEBI" id="CHEBI:29105"/>
    </ligand>
</feature>
<name>A0A0G4EC74_VITBC</name>
<proteinExistence type="inferred from homology"/>
<dbReference type="FunFam" id="3.40.225.10:FF:000010">
    <property type="entry name" value="Probable bifunctional methylthioribulose-1-phosphate dehydratase/enolase-phosphatase E1"/>
    <property type="match status" value="1"/>
</dbReference>
<feature type="binding site" evidence="7">
    <location>
        <position position="103"/>
    </location>
    <ligand>
        <name>Zn(2+)</name>
        <dbReference type="ChEBI" id="CHEBI:29105"/>
    </ligand>
</feature>
<accession>A0A0G4EC74</accession>
<comment type="subcellular location">
    <subcellularLocation>
        <location evidence="7">Cytoplasm</location>
    </subcellularLocation>
</comment>
<comment type="catalytic activity">
    <reaction evidence="7">
        <text>5-(methylsulfanyl)-D-ribulose 1-phosphate = 5-methylsulfanyl-2,3-dioxopentyl phosphate + H2O</text>
        <dbReference type="Rhea" id="RHEA:15549"/>
        <dbReference type="ChEBI" id="CHEBI:15377"/>
        <dbReference type="ChEBI" id="CHEBI:58548"/>
        <dbReference type="ChEBI" id="CHEBI:58828"/>
        <dbReference type="EC" id="4.2.1.109"/>
    </reaction>
</comment>
<dbReference type="SMART" id="SM01007">
    <property type="entry name" value="Aldolase_II"/>
    <property type="match status" value="1"/>
</dbReference>
<feature type="binding site" evidence="7">
    <location>
        <position position="176"/>
    </location>
    <ligand>
        <name>Zn(2+)</name>
        <dbReference type="ChEBI" id="CHEBI:29105"/>
    </ligand>
</feature>
<keyword evidence="4 7" id="KW-0862">Zinc</keyword>
<keyword evidence="1 7" id="KW-0963">Cytoplasm</keyword>
<evidence type="ECO:0000313" key="9">
    <source>
        <dbReference type="EMBL" id="CEL92943.1"/>
    </source>
</evidence>
<reference evidence="9 10" key="1">
    <citation type="submission" date="2014-11" db="EMBL/GenBank/DDBJ databases">
        <authorList>
            <person name="Zhu J."/>
            <person name="Qi W."/>
            <person name="Song R."/>
        </authorList>
    </citation>
    <scope>NUCLEOTIDE SEQUENCE [LARGE SCALE GENOMIC DNA]</scope>
</reference>
<organism evidence="9 10">
    <name type="scientific">Vitrella brassicaformis (strain CCMP3155)</name>
    <dbReference type="NCBI Taxonomy" id="1169540"/>
    <lineage>
        <taxon>Eukaryota</taxon>
        <taxon>Sar</taxon>
        <taxon>Alveolata</taxon>
        <taxon>Colpodellida</taxon>
        <taxon>Vitrellaceae</taxon>
        <taxon>Vitrella</taxon>
    </lineage>
</organism>
<sequence>MSANGAPPPADDARERICELCRLFYDKGWASGTGGGMSIKQGDTIYMAPSGVQKERIQPGEIFELDSQGAVVTGPSHLKLSQCAPLFMAAYTLRGAGAVLHSHSLNAMLATVLDESASEFRITCLEMIKGIKGHGYHDHLVVPIIENTAHECDLADDLTAAIKAYPKAAAVLVRRHGVYVWGDSWVQAKTQAECLDYLFEAAVRMKQLGIDWTKPPLVLGSDVAVMGGKKRKLENGEAAAAGVGVGVEQQVVSDRGMGG</sequence>
<evidence type="ECO:0000259" key="8">
    <source>
        <dbReference type="SMART" id="SM01007"/>
    </source>
</evidence>
<dbReference type="InterPro" id="IPR027514">
    <property type="entry name" value="Salvage_MtnB_euk"/>
</dbReference>
<dbReference type="HAMAP" id="MF_03116">
    <property type="entry name" value="Salvage_MtnB_euk"/>
    <property type="match status" value="1"/>
</dbReference>
<dbReference type="PANTHER" id="PTHR10640:SF7">
    <property type="entry name" value="METHYLTHIORIBULOSE-1-PHOSPHATE DEHYDRATASE"/>
    <property type="match status" value="1"/>
</dbReference>
<evidence type="ECO:0000256" key="3">
    <source>
        <dbReference type="ARBA" id="ARBA00022723"/>
    </source>
</evidence>
<gene>
    <name evidence="9" type="ORF">Vbra_11166</name>
</gene>
<dbReference type="Proteomes" id="UP000041254">
    <property type="component" value="Unassembled WGS sequence"/>
</dbReference>
<dbReference type="EC" id="4.2.1.109" evidence="7"/>
<dbReference type="SUPFAM" id="SSF53639">
    <property type="entry name" value="AraD/HMP-PK domain-like"/>
    <property type="match status" value="1"/>
</dbReference>
<dbReference type="NCBIfam" id="TIGR03328">
    <property type="entry name" value="salvage_mtnB"/>
    <property type="match status" value="1"/>
</dbReference>
<keyword evidence="10" id="KW-1185">Reference proteome</keyword>
<dbReference type="GO" id="GO:0005737">
    <property type="term" value="C:cytoplasm"/>
    <property type="evidence" value="ECO:0007669"/>
    <property type="project" value="UniProtKB-SubCell"/>
</dbReference>
<evidence type="ECO:0000256" key="4">
    <source>
        <dbReference type="ARBA" id="ARBA00022833"/>
    </source>
</evidence>
<comment type="cofactor">
    <cofactor evidence="7">
        <name>Zn(2+)</name>
        <dbReference type="ChEBI" id="CHEBI:29105"/>
    </cofactor>
    <text evidence="7">Binds 1 zinc ion per subunit.</text>
</comment>
<evidence type="ECO:0000256" key="6">
    <source>
        <dbReference type="ARBA" id="ARBA00023239"/>
    </source>
</evidence>
<feature type="binding site" evidence="7">
    <location>
        <position position="83"/>
    </location>
    <ligand>
        <name>substrate</name>
    </ligand>
</feature>
<comment type="function">
    <text evidence="7">Catalyzes the dehydration of methylthioribulose-1-phosphate (MTRu-1-P) into 2,3-diketo-5-methylthiopentyl-1-phosphate (DK-MTP-1-P).</text>
</comment>
<evidence type="ECO:0000256" key="2">
    <source>
        <dbReference type="ARBA" id="ARBA00022605"/>
    </source>
</evidence>
<dbReference type="GO" id="GO:0019509">
    <property type="term" value="P:L-methionine salvage from methylthioadenosine"/>
    <property type="evidence" value="ECO:0007669"/>
    <property type="project" value="UniProtKB-UniRule"/>
</dbReference>
<dbReference type="EMBL" id="CDMY01000123">
    <property type="protein sequence ID" value="CEL92943.1"/>
    <property type="molecule type" value="Genomic_DNA"/>
</dbReference>
<dbReference type="InParanoid" id="A0A0G4EC74"/>
<dbReference type="STRING" id="1169540.A0A0G4EC74"/>
<dbReference type="OrthoDB" id="191080at2759"/>
<dbReference type="GO" id="GO:0008270">
    <property type="term" value="F:zinc ion binding"/>
    <property type="evidence" value="ECO:0007669"/>
    <property type="project" value="UniProtKB-UniRule"/>
</dbReference>
<dbReference type="VEuPathDB" id="CryptoDB:Vbra_11166"/>
<dbReference type="InterPro" id="IPR036409">
    <property type="entry name" value="Aldolase_II/adducin_N_sf"/>
</dbReference>
<dbReference type="UniPathway" id="UPA00904">
    <property type="reaction ID" value="UER00875"/>
</dbReference>